<dbReference type="Gene3D" id="3.10.450.620">
    <property type="entry name" value="JHP933, nucleotidyltransferase-like core domain"/>
    <property type="match status" value="1"/>
</dbReference>
<sequence>MGKSILTAKQLDFLEFAQVQATINKNFYITGGTALAEFYFQHRLSEDIDLFSEEEVKLKPIEAFLQEASIKLGIAKIIKQNYLGLYTYKLEYKDGDILKVDFNYYPFPKIENGVYFGKLEVSSIYDIAVNKIHTVAMRTRVRDYIDLYFIFKNSKVPAKNYFEKLRIDSQTKFDWPLEVKNLVTAFLKVKDLKKKDFPKMLVPFNIKEMEEFFLKLAKSLEKEIFK</sequence>
<protein>
    <recommendedName>
        <fullName evidence="3">Nucleotidyl transferase AbiEii/AbiGii toxin family protein</fullName>
    </recommendedName>
</protein>
<dbReference type="Pfam" id="PF08843">
    <property type="entry name" value="AbiEii"/>
    <property type="match status" value="1"/>
</dbReference>
<proteinExistence type="predicted"/>
<gene>
    <name evidence="1" type="ORF">A3B45_01650</name>
</gene>
<evidence type="ECO:0000313" key="2">
    <source>
        <dbReference type="Proteomes" id="UP000178565"/>
    </source>
</evidence>
<accession>A0A1F5KNR0</accession>
<evidence type="ECO:0000313" key="1">
    <source>
        <dbReference type="EMBL" id="OGE42484.1"/>
    </source>
</evidence>
<dbReference type="Proteomes" id="UP000178565">
    <property type="component" value="Unassembled WGS sequence"/>
</dbReference>
<name>A0A1F5KNR0_9BACT</name>
<dbReference type="EMBL" id="MFDM01000024">
    <property type="protein sequence ID" value="OGE42484.1"/>
    <property type="molecule type" value="Genomic_DNA"/>
</dbReference>
<evidence type="ECO:0008006" key="3">
    <source>
        <dbReference type="Google" id="ProtNLM"/>
    </source>
</evidence>
<dbReference type="STRING" id="1797785.A3B45_01650"/>
<dbReference type="AlphaFoldDB" id="A0A1F5KNR0"/>
<dbReference type="InterPro" id="IPR014942">
    <property type="entry name" value="AbiEii"/>
</dbReference>
<reference evidence="1 2" key="1">
    <citation type="journal article" date="2016" name="Nat. Commun.">
        <title>Thousands of microbial genomes shed light on interconnected biogeochemical processes in an aquifer system.</title>
        <authorList>
            <person name="Anantharaman K."/>
            <person name="Brown C.T."/>
            <person name="Hug L.A."/>
            <person name="Sharon I."/>
            <person name="Castelle C.J."/>
            <person name="Probst A.J."/>
            <person name="Thomas B.C."/>
            <person name="Singh A."/>
            <person name="Wilkins M.J."/>
            <person name="Karaoz U."/>
            <person name="Brodie E.L."/>
            <person name="Williams K.H."/>
            <person name="Hubbard S.S."/>
            <person name="Banfield J.F."/>
        </authorList>
    </citation>
    <scope>NUCLEOTIDE SEQUENCE [LARGE SCALE GENOMIC DNA]</scope>
</reference>
<organism evidence="1 2">
    <name type="scientific">Candidatus Daviesbacteria bacterium RIFCSPLOWO2_01_FULL_39_12</name>
    <dbReference type="NCBI Taxonomy" id="1797785"/>
    <lineage>
        <taxon>Bacteria</taxon>
        <taxon>Candidatus Daviesiibacteriota</taxon>
    </lineage>
</organism>
<comment type="caution">
    <text evidence="1">The sequence shown here is derived from an EMBL/GenBank/DDBJ whole genome shotgun (WGS) entry which is preliminary data.</text>
</comment>